<protein>
    <recommendedName>
        <fullName evidence="10">BRCT domain-containing protein</fullName>
    </recommendedName>
</protein>
<dbReference type="FunFam" id="1.20.272.10:FF:000013">
    <property type="entry name" value="Replication factor C subunit 1"/>
    <property type="match status" value="1"/>
</dbReference>
<dbReference type="CDD" id="cd00009">
    <property type="entry name" value="AAA"/>
    <property type="match status" value="1"/>
</dbReference>
<organism evidence="11 12">
    <name type="scientific">Punica granatum</name>
    <name type="common">Pomegranate</name>
    <dbReference type="NCBI Taxonomy" id="22663"/>
    <lineage>
        <taxon>Eukaryota</taxon>
        <taxon>Viridiplantae</taxon>
        <taxon>Streptophyta</taxon>
        <taxon>Embryophyta</taxon>
        <taxon>Tracheophyta</taxon>
        <taxon>Spermatophyta</taxon>
        <taxon>Magnoliopsida</taxon>
        <taxon>eudicotyledons</taxon>
        <taxon>Gunneridae</taxon>
        <taxon>Pentapetalae</taxon>
        <taxon>rosids</taxon>
        <taxon>malvids</taxon>
        <taxon>Myrtales</taxon>
        <taxon>Lythraceae</taxon>
        <taxon>Punica</taxon>
    </lineage>
</organism>
<dbReference type="EMBL" id="PGOL01001635">
    <property type="protein sequence ID" value="PKI56055.1"/>
    <property type="molecule type" value="Genomic_DNA"/>
</dbReference>
<dbReference type="InterPro" id="IPR002401">
    <property type="entry name" value="Cyt_P450_E_grp-I"/>
</dbReference>
<dbReference type="GO" id="GO:0004497">
    <property type="term" value="F:monooxygenase activity"/>
    <property type="evidence" value="ECO:0007669"/>
    <property type="project" value="InterPro"/>
</dbReference>
<keyword evidence="8" id="KW-0349">Heme</keyword>
<dbReference type="Gene3D" id="3.40.50.10190">
    <property type="entry name" value="BRCT domain"/>
    <property type="match status" value="1"/>
</dbReference>
<dbReference type="FunFam" id="1.10.8.60:FF:000021">
    <property type="entry name" value="Replication factor C subunit 1"/>
    <property type="match status" value="1"/>
</dbReference>
<feature type="binding site" description="axial binding residue" evidence="8">
    <location>
        <position position="514"/>
    </location>
    <ligand>
        <name>heme</name>
        <dbReference type="ChEBI" id="CHEBI:30413"/>
    </ligand>
    <ligandPart>
        <name>Fe</name>
        <dbReference type="ChEBI" id="CHEBI:18248"/>
    </ligandPart>
</feature>
<evidence type="ECO:0000256" key="2">
    <source>
        <dbReference type="ARBA" id="ARBA00006116"/>
    </source>
</evidence>
<dbReference type="PANTHER" id="PTHR23389:SF6">
    <property type="entry name" value="REPLICATION FACTOR C SUBUNIT 1"/>
    <property type="match status" value="1"/>
</dbReference>
<comment type="cofactor">
    <cofactor evidence="8">
        <name>heme</name>
        <dbReference type="ChEBI" id="CHEBI:30413"/>
    </cofactor>
</comment>
<feature type="compositionally biased region" description="Basic and acidic residues" evidence="9">
    <location>
        <begin position="890"/>
        <end position="899"/>
    </location>
</feature>
<evidence type="ECO:0000256" key="5">
    <source>
        <dbReference type="ARBA" id="ARBA00022741"/>
    </source>
</evidence>
<evidence type="ECO:0000256" key="6">
    <source>
        <dbReference type="ARBA" id="ARBA00022840"/>
    </source>
</evidence>
<keyword evidence="6" id="KW-0067">ATP-binding</keyword>
<dbReference type="Proteomes" id="UP000233551">
    <property type="component" value="Unassembled WGS sequence"/>
</dbReference>
<dbReference type="PROSITE" id="PS00086">
    <property type="entry name" value="CYTOCHROME_P450"/>
    <property type="match status" value="1"/>
</dbReference>
<dbReference type="Pfam" id="PF00004">
    <property type="entry name" value="AAA"/>
    <property type="match status" value="1"/>
</dbReference>
<proteinExistence type="inferred from homology"/>
<dbReference type="GO" id="GO:0005634">
    <property type="term" value="C:nucleus"/>
    <property type="evidence" value="ECO:0007669"/>
    <property type="project" value="UniProtKB-SubCell"/>
</dbReference>
<feature type="region of interest" description="Disordered" evidence="9">
    <location>
        <begin position="650"/>
        <end position="808"/>
    </location>
</feature>
<evidence type="ECO:0000256" key="7">
    <source>
        <dbReference type="ARBA" id="ARBA00023242"/>
    </source>
</evidence>
<keyword evidence="8" id="KW-0408">Iron</keyword>
<gene>
    <name evidence="11" type="ORF">CRG98_023561</name>
</gene>
<dbReference type="SUPFAM" id="SSF52113">
    <property type="entry name" value="BRCT domain"/>
    <property type="match status" value="1"/>
</dbReference>
<dbReference type="PROSITE" id="PS50172">
    <property type="entry name" value="BRCT"/>
    <property type="match status" value="1"/>
</dbReference>
<dbReference type="SMART" id="SM00382">
    <property type="entry name" value="AAA"/>
    <property type="match status" value="1"/>
</dbReference>
<dbReference type="CDD" id="cd17752">
    <property type="entry name" value="BRCT_RFC1"/>
    <property type="match status" value="1"/>
</dbReference>
<dbReference type="FunFam" id="3.40.50.10190:FF:000001">
    <property type="entry name" value="Replication factor C subunit 1"/>
    <property type="match status" value="1"/>
</dbReference>
<evidence type="ECO:0000259" key="10">
    <source>
        <dbReference type="PROSITE" id="PS50172"/>
    </source>
</evidence>
<evidence type="ECO:0000256" key="9">
    <source>
        <dbReference type="SAM" id="MobiDB-lite"/>
    </source>
</evidence>
<dbReference type="AlphaFoldDB" id="A0A2I0JIH5"/>
<dbReference type="Gene3D" id="1.10.630.10">
    <property type="entry name" value="Cytochrome P450"/>
    <property type="match status" value="1"/>
</dbReference>
<dbReference type="InterPro" id="IPR027417">
    <property type="entry name" value="P-loop_NTPase"/>
</dbReference>
<dbReference type="InterPro" id="IPR047854">
    <property type="entry name" value="RFC_lid"/>
</dbReference>
<dbReference type="SMART" id="SM00292">
    <property type="entry name" value="BRCT"/>
    <property type="match status" value="1"/>
</dbReference>
<dbReference type="Pfam" id="PF25361">
    <property type="entry name" value="AAA_lid_RFC1"/>
    <property type="match status" value="1"/>
</dbReference>
<dbReference type="GO" id="GO:0006260">
    <property type="term" value="P:DNA replication"/>
    <property type="evidence" value="ECO:0007669"/>
    <property type="project" value="UniProtKB-KW"/>
</dbReference>
<feature type="domain" description="BRCT" evidence="10">
    <location>
        <begin position="803"/>
        <end position="881"/>
    </location>
</feature>
<dbReference type="CDD" id="cd00302">
    <property type="entry name" value="cytochrome_P450"/>
    <property type="match status" value="1"/>
</dbReference>
<comment type="caution">
    <text evidence="11">The sequence shown here is derived from an EMBL/GenBank/DDBJ whole genome shotgun (WGS) entry which is preliminary data.</text>
</comment>
<dbReference type="InterPro" id="IPR003593">
    <property type="entry name" value="AAA+_ATPase"/>
</dbReference>
<dbReference type="GO" id="GO:0016887">
    <property type="term" value="F:ATP hydrolysis activity"/>
    <property type="evidence" value="ECO:0007669"/>
    <property type="project" value="InterPro"/>
</dbReference>
<keyword evidence="8" id="KW-0479">Metal-binding</keyword>
<dbReference type="InterPro" id="IPR001128">
    <property type="entry name" value="Cyt_P450"/>
</dbReference>
<dbReference type="GO" id="GO:0003677">
    <property type="term" value="F:DNA binding"/>
    <property type="evidence" value="ECO:0007669"/>
    <property type="project" value="InterPro"/>
</dbReference>
<dbReference type="Pfam" id="PF00067">
    <property type="entry name" value="p450"/>
    <property type="match status" value="1"/>
</dbReference>
<dbReference type="InterPro" id="IPR036396">
    <property type="entry name" value="Cyt_P450_sf"/>
</dbReference>
<comment type="subcellular location">
    <subcellularLocation>
        <location evidence="1">Nucleus</location>
    </subcellularLocation>
</comment>
<evidence type="ECO:0000256" key="3">
    <source>
        <dbReference type="ARBA" id="ARBA00011480"/>
    </source>
</evidence>
<dbReference type="InterPro" id="IPR008921">
    <property type="entry name" value="DNA_pol3_clamp-load_cplx_C"/>
</dbReference>
<dbReference type="Pfam" id="PF00533">
    <property type="entry name" value="BRCT"/>
    <property type="match status" value="1"/>
</dbReference>
<accession>A0A2I0JIH5</accession>
<dbReference type="GO" id="GO:0020037">
    <property type="term" value="F:heme binding"/>
    <property type="evidence" value="ECO:0007669"/>
    <property type="project" value="InterPro"/>
</dbReference>
<dbReference type="GO" id="GO:0005506">
    <property type="term" value="F:iron ion binding"/>
    <property type="evidence" value="ECO:0007669"/>
    <property type="project" value="InterPro"/>
</dbReference>
<keyword evidence="12" id="KW-1185">Reference proteome</keyword>
<feature type="region of interest" description="Disordered" evidence="9">
    <location>
        <begin position="885"/>
        <end position="933"/>
    </location>
</feature>
<feature type="compositionally biased region" description="Low complexity" evidence="9">
    <location>
        <begin position="900"/>
        <end position="909"/>
    </location>
</feature>
<dbReference type="SUPFAM" id="SSF48264">
    <property type="entry name" value="Cytochrome P450"/>
    <property type="match status" value="1"/>
</dbReference>
<feature type="compositionally biased region" description="Basic and acidic residues" evidence="9">
    <location>
        <begin position="659"/>
        <end position="676"/>
    </location>
</feature>
<dbReference type="SUPFAM" id="SSF48019">
    <property type="entry name" value="post-AAA+ oligomerization domain-like"/>
    <property type="match status" value="1"/>
</dbReference>
<dbReference type="InterPro" id="IPR036420">
    <property type="entry name" value="BRCT_dom_sf"/>
</dbReference>
<evidence type="ECO:0000313" key="11">
    <source>
        <dbReference type="EMBL" id="PKI56055.1"/>
    </source>
</evidence>
<dbReference type="PRINTS" id="PR00463">
    <property type="entry name" value="EP450I"/>
</dbReference>
<keyword evidence="4" id="KW-0235">DNA replication</keyword>
<feature type="compositionally biased region" description="Gly residues" evidence="9">
    <location>
        <begin position="771"/>
        <end position="784"/>
    </location>
</feature>
<dbReference type="FunFam" id="3.40.50.300:FF:000395">
    <property type="entry name" value="Replication factor C subunit 1"/>
    <property type="match status" value="1"/>
</dbReference>
<name>A0A2I0JIH5_PUNGR</name>
<dbReference type="Gene3D" id="3.40.50.300">
    <property type="entry name" value="P-loop containing nucleotide triphosphate hydrolases"/>
    <property type="match status" value="1"/>
</dbReference>
<evidence type="ECO:0000256" key="8">
    <source>
        <dbReference type="PIRSR" id="PIRSR602401-1"/>
    </source>
</evidence>
<dbReference type="SUPFAM" id="SSF52540">
    <property type="entry name" value="P-loop containing nucleoside triphosphate hydrolases"/>
    <property type="match status" value="1"/>
</dbReference>
<evidence type="ECO:0000256" key="1">
    <source>
        <dbReference type="ARBA" id="ARBA00004123"/>
    </source>
</evidence>
<comment type="similarity">
    <text evidence="2">Belongs to the activator 1 large subunit family.</text>
</comment>
<dbReference type="InterPro" id="IPR001357">
    <property type="entry name" value="BRCT_dom"/>
</dbReference>
<dbReference type="PRINTS" id="PR00385">
    <property type="entry name" value="P450"/>
</dbReference>
<dbReference type="GO" id="GO:0005524">
    <property type="term" value="F:ATP binding"/>
    <property type="evidence" value="ECO:0007669"/>
    <property type="project" value="UniProtKB-KW"/>
</dbReference>
<dbReference type="GO" id="GO:0016705">
    <property type="term" value="F:oxidoreductase activity, acting on paired donors, with incorporation or reduction of molecular oxygen"/>
    <property type="evidence" value="ECO:0007669"/>
    <property type="project" value="InterPro"/>
</dbReference>
<dbReference type="InterPro" id="IPR017972">
    <property type="entry name" value="Cyt_P450_CS"/>
</dbReference>
<reference evidence="11 12" key="1">
    <citation type="submission" date="2017-11" db="EMBL/GenBank/DDBJ databases">
        <title>De-novo sequencing of pomegranate (Punica granatum L.) genome.</title>
        <authorList>
            <person name="Akparov Z."/>
            <person name="Amiraslanov A."/>
            <person name="Hajiyeva S."/>
            <person name="Abbasov M."/>
            <person name="Kaur K."/>
            <person name="Hamwieh A."/>
            <person name="Solovyev V."/>
            <person name="Salamov A."/>
            <person name="Braich B."/>
            <person name="Kosarev P."/>
            <person name="Mahmoud A."/>
            <person name="Hajiyev E."/>
            <person name="Babayeva S."/>
            <person name="Izzatullayeva V."/>
            <person name="Mammadov A."/>
            <person name="Mammadov A."/>
            <person name="Sharifova S."/>
            <person name="Ojaghi J."/>
            <person name="Eynullazada K."/>
            <person name="Bayramov B."/>
            <person name="Abdulazimova A."/>
            <person name="Shahmuradov I."/>
        </authorList>
    </citation>
    <scope>NUCLEOTIDE SEQUENCE [LARGE SCALE GENOMIC DNA]</scope>
    <source>
        <strain evidence="12">cv. AG2017</strain>
        <tissue evidence="11">Leaf</tissue>
    </source>
</reference>
<dbReference type="Gene3D" id="1.10.8.60">
    <property type="match status" value="1"/>
</dbReference>
<dbReference type="PANTHER" id="PTHR23389">
    <property type="entry name" value="CHROMOSOME TRANSMISSION FIDELITY FACTOR 18"/>
    <property type="match status" value="1"/>
</dbReference>
<keyword evidence="7" id="KW-0539">Nucleus</keyword>
<dbReference type="Gene3D" id="1.20.272.10">
    <property type="match status" value="1"/>
</dbReference>
<evidence type="ECO:0000256" key="4">
    <source>
        <dbReference type="ARBA" id="ARBA00022705"/>
    </source>
</evidence>
<sequence>MNPCGSPSTLPLLGLLLESKLRSRSCFYSGRQLLRAYAERQFNAFLWISLIGVTLLLLRRVARLFRLWSEGSKLPGPPCPSFYGHCNLFSRENFSDVLSGFHERYGSIFKLWLGPTQLLVSVKDPEVVKEILLKAEDKLPLTGRAFHLAFGPSSLFRSSYDEVQKRRESLSVELNTSLLKSINVIPVTVLDSINNKITVAMAKGSANSEQISRHIAFTILGATLFGETFLTWSKASIYEKLLMSVAKDACFWASYNVTPFWRRGFWEYHSSCSKLRCLTQEIVQLCSKNRVRCCNQRSSANPKDKGLEAAYDGLACSSAMMSSSFFPDEICSILCSSEELSANIMGVMFHGYLTTAGLICNVLVRIVKHPEIQDQIYSEIVMAKKGLLKDKQNVDDMILLTATVYESARLLPAWPLLQRCSLENDLHLKCGAIIPAGAVLVVPVQLVQMDGSSWGKDATEFNPYRFLSIAQGRSVSAYHTGEAKHDHLSERSFVLNDPNENAAFLPFGSGARACVGQKFVIYGVVSLLASLLEHYESTTVNEISVALLCERGRFGEQDALRTGSSIGLLLGPLASGLSLFRVCVSSKTEETESKPPVIALGPWAVPLGGGSLRRAVSCVAYRLVFGNSADNHRFFLILLAGITQTQSEGSARRKTSKYFADKQKPKDEKETDEVPAKRKPQTDIPEAQKPRLSKKLHKVDDDDDDDFMPSNAKSTTDVSPTKKLKSCSGRGIPKKSVDVEESDEDDAKDTKSPLKPSGRGRGGRAASAPAGGRGRGGGGRGGFMNFGERKDPPHKGEKEVPEGAPDCLTGLTFVISGTLDSLEREEAEDLIKRHGGRVTGSVSKKTSYLLCDEDIEGRKSAKAKELGTPFLTEDGLFDMIRASVSTKASGQEKNKKSAEKVASSAAKGSPQKFLDFGKKGKGKKQNDPNAKKAVLLSGSPGIGKTTTAKVVCKMLGFEAVEVNASDSRGKADSKISKGISGRNVNSIKELVSNESLGVNKDWIKHPKSVLIMDEVDGMSAGDRGGVADLIASIKISKIPIICICNDRYSQKLKSLVNYCLPLNFRKPTKQQMAKRLMQIAKAEGLQVNETALEELAERVHGDMRMALNQLQYMSLSMFVIKYDDIKQRLLSSAKDEDISPFTAVDKLFGFNGGRLRMDERIDLSMSDPDLVPLLIQENYLNYRPSGANKDDNGLKRMSLIARAAESIADGDIVNVQIRRYRQWQLSQTSCLSSSIIPYDS</sequence>
<comment type="subunit">
    <text evidence="3">Heterotetramer of subunits RFC2, RFC3, RFC4 and RFC5 that can form a complex with RFC1.</text>
</comment>
<evidence type="ECO:0000313" key="12">
    <source>
        <dbReference type="Proteomes" id="UP000233551"/>
    </source>
</evidence>
<dbReference type="STRING" id="22663.A0A2I0JIH5"/>
<dbReference type="CDD" id="cd18140">
    <property type="entry name" value="HLD_clamp_RFC"/>
    <property type="match status" value="1"/>
</dbReference>
<keyword evidence="5" id="KW-0547">Nucleotide-binding</keyword>
<dbReference type="InterPro" id="IPR003959">
    <property type="entry name" value="ATPase_AAA_core"/>
</dbReference>
<feature type="compositionally biased region" description="Basic and acidic residues" evidence="9">
    <location>
        <begin position="787"/>
        <end position="801"/>
    </location>
</feature>